<dbReference type="Gene3D" id="2.120.10.30">
    <property type="entry name" value="TolB, C-terminal domain"/>
    <property type="match status" value="1"/>
</dbReference>
<dbReference type="RefSeq" id="WP_184962169.1">
    <property type="nucleotide sequence ID" value="NZ_JACHIN010000004.1"/>
</dbReference>
<name>A0A7W8A1S4_9ACTN</name>
<sequence length="329" mass="34315">MRHNSAAATVVAAVLAAGWAATPAAAHAGAAPEARAAWIKSCTDKQDVSYPCGQWRLIMRDGRTVTVPGAAAAATDEKGVPQYQEAPFAVSGDGRWIAYLRASDHRLVVRPAAGGRVTALPKSLTPKASGTMDLTLRLSPRGDRIAIDHTDGNKPGKIVTVRTGATVNLPADDVPQAFSSDGDELLATRNLTDNTTALVVHHTDGRPPIRRTPPQVVGAAGVYALAADGRNVAALIPGDYDGVRPPKLREYDMTSGEMGPSLKLAAPKGYVPAVASYDRVGGLGVLFYQGESGVGHGWSAGVDTSTGTLTKRDRYTISAARYAARLAGE</sequence>
<reference evidence="2 3" key="1">
    <citation type="submission" date="2020-08" db="EMBL/GenBank/DDBJ databases">
        <title>Genomic Encyclopedia of Type Strains, Phase IV (KMG-IV): sequencing the most valuable type-strain genomes for metagenomic binning, comparative biology and taxonomic classification.</title>
        <authorList>
            <person name="Goeker M."/>
        </authorList>
    </citation>
    <scope>NUCLEOTIDE SEQUENCE [LARGE SCALE GENOMIC DNA]</scope>
    <source>
        <strain evidence="2 3">DSM 45385</strain>
    </source>
</reference>
<evidence type="ECO:0000313" key="2">
    <source>
        <dbReference type="EMBL" id="MBB5077897.1"/>
    </source>
</evidence>
<protein>
    <submittedName>
        <fullName evidence="2">Uncharacterized protein</fullName>
    </submittedName>
</protein>
<accession>A0A7W8A1S4</accession>
<dbReference type="Proteomes" id="UP000568380">
    <property type="component" value="Unassembled WGS sequence"/>
</dbReference>
<gene>
    <name evidence="2" type="ORF">HNR40_003372</name>
</gene>
<feature type="signal peptide" evidence="1">
    <location>
        <begin position="1"/>
        <end position="28"/>
    </location>
</feature>
<organism evidence="2 3">
    <name type="scientific">Nonomuraea endophytica</name>
    <dbReference type="NCBI Taxonomy" id="714136"/>
    <lineage>
        <taxon>Bacteria</taxon>
        <taxon>Bacillati</taxon>
        <taxon>Actinomycetota</taxon>
        <taxon>Actinomycetes</taxon>
        <taxon>Streptosporangiales</taxon>
        <taxon>Streptosporangiaceae</taxon>
        <taxon>Nonomuraea</taxon>
    </lineage>
</organism>
<keyword evidence="3" id="KW-1185">Reference proteome</keyword>
<keyword evidence="1" id="KW-0732">Signal</keyword>
<proteinExistence type="predicted"/>
<dbReference type="SUPFAM" id="SSF82171">
    <property type="entry name" value="DPP6 N-terminal domain-like"/>
    <property type="match status" value="1"/>
</dbReference>
<feature type="chain" id="PRO_5038712393" evidence="1">
    <location>
        <begin position="29"/>
        <end position="329"/>
    </location>
</feature>
<comment type="caution">
    <text evidence="2">The sequence shown here is derived from an EMBL/GenBank/DDBJ whole genome shotgun (WGS) entry which is preliminary data.</text>
</comment>
<evidence type="ECO:0000313" key="3">
    <source>
        <dbReference type="Proteomes" id="UP000568380"/>
    </source>
</evidence>
<dbReference type="InterPro" id="IPR011042">
    <property type="entry name" value="6-blade_b-propeller_TolB-like"/>
</dbReference>
<evidence type="ECO:0000256" key="1">
    <source>
        <dbReference type="SAM" id="SignalP"/>
    </source>
</evidence>
<dbReference type="AlphaFoldDB" id="A0A7W8A1S4"/>
<dbReference type="EMBL" id="JACHIN010000004">
    <property type="protein sequence ID" value="MBB5077897.1"/>
    <property type="molecule type" value="Genomic_DNA"/>
</dbReference>